<evidence type="ECO:0000256" key="1">
    <source>
        <dbReference type="ARBA" id="ARBA00022737"/>
    </source>
</evidence>
<evidence type="ECO:0000259" key="2">
    <source>
        <dbReference type="Pfam" id="PF01965"/>
    </source>
</evidence>
<accession>A0AAE3MC46</accession>
<reference evidence="3" key="1">
    <citation type="submission" date="2022-10" db="EMBL/GenBank/DDBJ databases">
        <authorList>
            <person name="Yu W.X."/>
        </authorList>
    </citation>
    <scope>NUCLEOTIDE SEQUENCE</scope>
    <source>
        <strain evidence="3">D04</strain>
    </source>
</reference>
<dbReference type="AlphaFoldDB" id="A0AAE3MC46"/>
<proteinExistence type="predicted"/>
<dbReference type="Gene3D" id="3.40.50.880">
    <property type="match status" value="1"/>
</dbReference>
<protein>
    <submittedName>
        <fullName evidence="3">DJ-1/PfpI family protein</fullName>
    </submittedName>
</protein>
<dbReference type="RefSeq" id="WP_301198044.1">
    <property type="nucleotide sequence ID" value="NZ_JAPDPI010000005.1"/>
</dbReference>
<dbReference type="PANTHER" id="PTHR48094:SF12">
    <property type="entry name" value="PARKINSON DISEASE PROTEIN 7 HOMOLOG"/>
    <property type="match status" value="1"/>
</dbReference>
<dbReference type="SUPFAM" id="SSF52317">
    <property type="entry name" value="Class I glutamine amidotransferase-like"/>
    <property type="match status" value="1"/>
</dbReference>
<keyword evidence="1" id="KW-0677">Repeat</keyword>
<dbReference type="Proteomes" id="UP001207408">
    <property type="component" value="Unassembled WGS sequence"/>
</dbReference>
<dbReference type="FunFam" id="3.40.50.880:FF:000015">
    <property type="entry name" value="Protein DJ-1 homolog C"/>
    <property type="match status" value="1"/>
</dbReference>
<name>A0AAE3MC46_9BACT</name>
<dbReference type="EMBL" id="JAPDPI010000005">
    <property type="protein sequence ID" value="MCW3804822.1"/>
    <property type="molecule type" value="Genomic_DNA"/>
</dbReference>
<dbReference type="NCBIfam" id="TIGR01383">
    <property type="entry name" value="not_thiJ"/>
    <property type="match status" value="1"/>
</dbReference>
<sequence length="182" mass="19318">MTKRVYIFLADGFEEIEAITPIDVLRRAGIDVVTISITDSLTVTGAHQIMVMADKTFCGTDFSDADMLVLPGGLPGTTNLNNHKGLINLLLDASAKGKLIGAICAAPSILGQQNLLAQKNATCYPGFEDKLTDANYTGKDVEVANNLITGKGAGVSMKFALQLVELLKGKETAAELAKKMMI</sequence>
<dbReference type="InterPro" id="IPR029062">
    <property type="entry name" value="Class_I_gatase-like"/>
</dbReference>
<comment type="caution">
    <text evidence="3">The sequence shown here is derived from an EMBL/GenBank/DDBJ whole genome shotgun (WGS) entry which is preliminary data.</text>
</comment>
<dbReference type="PANTHER" id="PTHR48094">
    <property type="entry name" value="PROTEIN/NUCLEIC ACID DEGLYCASE DJ-1-RELATED"/>
    <property type="match status" value="1"/>
</dbReference>
<feature type="domain" description="DJ-1/PfpI" evidence="2">
    <location>
        <begin position="3"/>
        <end position="165"/>
    </location>
</feature>
<dbReference type="InterPro" id="IPR002818">
    <property type="entry name" value="DJ-1/PfpI"/>
</dbReference>
<evidence type="ECO:0000313" key="3">
    <source>
        <dbReference type="EMBL" id="MCW3804822.1"/>
    </source>
</evidence>
<dbReference type="CDD" id="cd03135">
    <property type="entry name" value="GATase1_DJ-1"/>
    <property type="match status" value="1"/>
</dbReference>
<keyword evidence="4" id="KW-1185">Reference proteome</keyword>
<dbReference type="Pfam" id="PF01965">
    <property type="entry name" value="DJ-1_PfpI"/>
    <property type="match status" value="1"/>
</dbReference>
<organism evidence="3 4">
    <name type="scientific">Plebeiibacterium marinum</name>
    <dbReference type="NCBI Taxonomy" id="2992111"/>
    <lineage>
        <taxon>Bacteria</taxon>
        <taxon>Pseudomonadati</taxon>
        <taxon>Bacteroidota</taxon>
        <taxon>Bacteroidia</taxon>
        <taxon>Marinilabiliales</taxon>
        <taxon>Marinilabiliaceae</taxon>
        <taxon>Plebeiibacterium</taxon>
    </lineage>
</organism>
<evidence type="ECO:0000313" key="4">
    <source>
        <dbReference type="Proteomes" id="UP001207408"/>
    </source>
</evidence>
<dbReference type="InterPro" id="IPR050325">
    <property type="entry name" value="Prot/Nucl_acid_deglycase"/>
</dbReference>
<dbReference type="InterPro" id="IPR006287">
    <property type="entry name" value="DJ-1"/>
</dbReference>
<dbReference type="GO" id="GO:0005737">
    <property type="term" value="C:cytoplasm"/>
    <property type="evidence" value="ECO:0007669"/>
    <property type="project" value="TreeGrafter"/>
</dbReference>
<gene>
    <name evidence="3" type="ORF">OM074_04235</name>
</gene>